<reference evidence="2 3" key="1">
    <citation type="submission" date="2016-08" db="EMBL/GenBank/DDBJ databases">
        <title>Genome sequence of Clavibacter michiganensis subsp. michiganensis strain CASJ007.</title>
        <authorList>
            <person name="Thapa S.P."/>
            <person name="Coaker G."/>
        </authorList>
    </citation>
    <scope>NUCLEOTIDE SEQUENCE [LARGE SCALE GENOMIC DNA]</scope>
    <source>
        <strain evidence="2">CASJ007</strain>
    </source>
</reference>
<comment type="caution">
    <text evidence="2">The sequence shown here is derived from an EMBL/GenBank/DDBJ whole genome shotgun (WGS) entry which is preliminary data.</text>
</comment>
<proteinExistence type="predicted"/>
<gene>
    <name evidence="2" type="ORF">CMMCAS07_13695</name>
</gene>
<dbReference type="AlphaFoldDB" id="A0A251XFM8"/>
<dbReference type="Proteomes" id="UP000195062">
    <property type="component" value="Unassembled WGS sequence"/>
</dbReference>
<sequence length="76" mass="7390">MRRPAAYSWSMNGSACSSKSSRLSPGWALRGSSTSARSASCWSAASSVECTTASTSSAGAADAVGASPPVVSAGAS</sequence>
<organism evidence="2 3">
    <name type="scientific">Clavibacter michiganensis subsp. michiganensis</name>
    <dbReference type="NCBI Taxonomy" id="33013"/>
    <lineage>
        <taxon>Bacteria</taxon>
        <taxon>Bacillati</taxon>
        <taxon>Actinomycetota</taxon>
        <taxon>Actinomycetes</taxon>
        <taxon>Micrococcales</taxon>
        <taxon>Microbacteriaceae</taxon>
        <taxon>Clavibacter</taxon>
    </lineage>
</organism>
<dbReference type="EMBL" id="MDHH01000003">
    <property type="protein sequence ID" value="OUE01358.1"/>
    <property type="molecule type" value="Genomic_DNA"/>
</dbReference>
<feature type="region of interest" description="Disordered" evidence="1">
    <location>
        <begin position="55"/>
        <end position="76"/>
    </location>
</feature>
<evidence type="ECO:0000313" key="3">
    <source>
        <dbReference type="Proteomes" id="UP000195062"/>
    </source>
</evidence>
<keyword evidence="3" id="KW-1185">Reference proteome</keyword>
<accession>A0A251XFM8</accession>
<feature type="compositionally biased region" description="Polar residues" evidence="1">
    <location>
        <begin position="9"/>
        <end position="23"/>
    </location>
</feature>
<evidence type="ECO:0000313" key="2">
    <source>
        <dbReference type="EMBL" id="OUE01358.1"/>
    </source>
</evidence>
<protein>
    <submittedName>
        <fullName evidence="2">Uncharacterized protein</fullName>
    </submittedName>
</protein>
<feature type="region of interest" description="Disordered" evidence="1">
    <location>
        <begin position="1"/>
        <end position="25"/>
    </location>
</feature>
<evidence type="ECO:0000256" key="1">
    <source>
        <dbReference type="SAM" id="MobiDB-lite"/>
    </source>
</evidence>
<name>A0A251XFM8_CLAMM</name>